<protein>
    <submittedName>
        <fullName evidence="5">DeoR/GlpR transcriptional regulator</fullName>
    </submittedName>
</protein>
<gene>
    <name evidence="5" type="ORF">I6U48_06760</name>
</gene>
<sequence>MFALERREKIYDYILRNGNVTVLELSKKLEVSEVTIRKDLSFLEKKGLIDRTFGGAMVKSPIIKEQNYLEKEKYMINEKNLVGQKAAGFVKPSSTIILDAGTTIMELAKNIVNIEDLKVITTDLKIALFLSDFSNIEVTLIGGKVSVKSKECIGVETCNIVEKYNADACFLCCDAFDGNGNFMTTSIEKMYLKHTFMEISEKSFMLATSDKYGKKSMIKVTTAHKLTGIIIDKQSPKLIKDFDKIDVDNCVFV</sequence>
<keyword evidence="3" id="KW-0804">Transcription</keyword>
<dbReference type="InterPro" id="IPR011991">
    <property type="entry name" value="ArsR-like_HTH"/>
</dbReference>
<dbReference type="RefSeq" id="WP_218319655.1">
    <property type="nucleotide sequence ID" value="NZ_JAEEGC010000027.1"/>
</dbReference>
<dbReference type="PROSITE" id="PS51000">
    <property type="entry name" value="HTH_DEOR_2"/>
    <property type="match status" value="1"/>
</dbReference>
<evidence type="ECO:0000256" key="2">
    <source>
        <dbReference type="ARBA" id="ARBA00023125"/>
    </source>
</evidence>
<dbReference type="GO" id="GO:0003677">
    <property type="term" value="F:DNA binding"/>
    <property type="evidence" value="ECO:0007669"/>
    <property type="project" value="UniProtKB-KW"/>
</dbReference>
<organism evidence="5 6">
    <name type="scientific">Clostridium thailandense</name>
    <dbReference type="NCBI Taxonomy" id="2794346"/>
    <lineage>
        <taxon>Bacteria</taxon>
        <taxon>Bacillati</taxon>
        <taxon>Bacillota</taxon>
        <taxon>Clostridia</taxon>
        <taxon>Eubacteriales</taxon>
        <taxon>Clostridiaceae</taxon>
        <taxon>Clostridium</taxon>
    </lineage>
</organism>
<dbReference type="InterPro" id="IPR018356">
    <property type="entry name" value="Tscrpt_reg_HTH_DeoR_CS"/>
</dbReference>
<accession>A0A949TGZ8</accession>
<keyword evidence="2" id="KW-0238">DNA-binding</keyword>
<keyword evidence="1" id="KW-0805">Transcription regulation</keyword>
<dbReference type="InterPro" id="IPR014036">
    <property type="entry name" value="DeoR-like_C"/>
</dbReference>
<evidence type="ECO:0000313" key="5">
    <source>
        <dbReference type="EMBL" id="MBV7272619.1"/>
    </source>
</evidence>
<dbReference type="PROSITE" id="PS00894">
    <property type="entry name" value="HTH_DEOR_1"/>
    <property type="match status" value="1"/>
</dbReference>
<evidence type="ECO:0000256" key="1">
    <source>
        <dbReference type="ARBA" id="ARBA00023015"/>
    </source>
</evidence>
<dbReference type="PANTHER" id="PTHR30363">
    <property type="entry name" value="HTH-TYPE TRANSCRIPTIONAL REGULATOR SRLR-RELATED"/>
    <property type="match status" value="1"/>
</dbReference>
<dbReference type="CDD" id="cd00090">
    <property type="entry name" value="HTH_ARSR"/>
    <property type="match status" value="1"/>
</dbReference>
<dbReference type="SMART" id="SM00420">
    <property type="entry name" value="HTH_DEOR"/>
    <property type="match status" value="1"/>
</dbReference>
<reference evidence="5" key="1">
    <citation type="submission" date="2020-12" db="EMBL/GenBank/DDBJ databases">
        <title>Clostridium thailandense sp. nov., a novel acetogenic bacterium isolated from peat land soil in Thailand.</title>
        <authorList>
            <person name="Chaikitkaew S."/>
            <person name="Birkeland N.K."/>
        </authorList>
    </citation>
    <scope>NUCLEOTIDE SEQUENCE</scope>
    <source>
        <strain evidence="5">PL3</strain>
    </source>
</reference>
<keyword evidence="6" id="KW-1185">Reference proteome</keyword>
<dbReference type="InterPro" id="IPR001034">
    <property type="entry name" value="DeoR_HTH"/>
</dbReference>
<evidence type="ECO:0000259" key="4">
    <source>
        <dbReference type="PROSITE" id="PS51000"/>
    </source>
</evidence>
<comment type="caution">
    <text evidence="5">The sequence shown here is derived from an EMBL/GenBank/DDBJ whole genome shotgun (WGS) entry which is preliminary data.</text>
</comment>
<dbReference type="InterPro" id="IPR050313">
    <property type="entry name" value="Carb_Metab_HTH_regulators"/>
</dbReference>
<dbReference type="PANTHER" id="PTHR30363:SF46">
    <property type="entry name" value="LYSR FAMILY TRANSCRIPTIONAL REGULATOR"/>
    <property type="match status" value="1"/>
</dbReference>
<evidence type="ECO:0000256" key="3">
    <source>
        <dbReference type="ARBA" id="ARBA00023163"/>
    </source>
</evidence>
<name>A0A949TGZ8_9CLOT</name>
<dbReference type="Pfam" id="PF08220">
    <property type="entry name" value="HTH_DeoR"/>
    <property type="match status" value="1"/>
</dbReference>
<dbReference type="GO" id="GO:0003700">
    <property type="term" value="F:DNA-binding transcription factor activity"/>
    <property type="evidence" value="ECO:0007669"/>
    <property type="project" value="InterPro"/>
</dbReference>
<dbReference type="AlphaFoldDB" id="A0A949TGZ8"/>
<dbReference type="Proteomes" id="UP000694308">
    <property type="component" value="Unassembled WGS sequence"/>
</dbReference>
<feature type="domain" description="HTH deoR-type" evidence="4">
    <location>
        <begin position="3"/>
        <end position="58"/>
    </location>
</feature>
<dbReference type="Pfam" id="PF00455">
    <property type="entry name" value="DeoRC"/>
    <property type="match status" value="1"/>
</dbReference>
<dbReference type="SMART" id="SM01134">
    <property type="entry name" value="DeoRC"/>
    <property type="match status" value="1"/>
</dbReference>
<evidence type="ECO:0000313" key="6">
    <source>
        <dbReference type="Proteomes" id="UP000694308"/>
    </source>
</evidence>
<proteinExistence type="predicted"/>
<dbReference type="EMBL" id="JAEEGC010000027">
    <property type="protein sequence ID" value="MBV7272619.1"/>
    <property type="molecule type" value="Genomic_DNA"/>
</dbReference>